<name>A0A0D3JCZ2_EMIH1</name>
<keyword evidence="5" id="KW-1185">Reference proteome</keyword>
<feature type="region of interest" description="Disordered" evidence="2">
    <location>
        <begin position="18"/>
        <end position="42"/>
    </location>
</feature>
<dbReference type="GO" id="GO:0003993">
    <property type="term" value="F:acid phosphatase activity"/>
    <property type="evidence" value="ECO:0007669"/>
    <property type="project" value="InterPro"/>
</dbReference>
<dbReference type="Gene3D" id="3.60.21.10">
    <property type="match status" value="1"/>
</dbReference>
<dbReference type="RefSeq" id="XP_005773806.1">
    <property type="nucleotide sequence ID" value="XM_005773749.1"/>
</dbReference>
<dbReference type="AlphaFoldDB" id="A0A0D3JCZ2"/>
<dbReference type="PANTHER" id="PTHR22953:SF153">
    <property type="entry name" value="PURPLE ACID PHOSPHATASE"/>
    <property type="match status" value="1"/>
</dbReference>
<feature type="compositionally biased region" description="Pro residues" evidence="2">
    <location>
        <begin position="21"/>
        <end position="42"/>
    </location>
</feature>
<dbReference type="InterPro" id="IPR004843">
    <property type="entry name" value="Calcineurin-like_PHP"/>
</dbReference>
<dbReference type="InterPro" id="IPR029052">
    <property type="entry name" value="Metallo-depent_PP-like"/>
</dbReference>
<evidence type="ECO:0000256" key="2">
    <source>
        <dbReference type="SAM" id="MobiDB-lite"/>
    </source>
</evidence>
<evidence type="ECO:0000256" key="1">
    <source>
        <dbReference type="ARBA" id="ARBA00022729"/>
    </source>
</evidence>
<accession>A0A0D3JCZ2</accession>
<dbReference type="SUPFAM" id="SSF56300">
    <property type="entry name" value="Metallo-dependent phosphatases"/>
    <property type="match status" value="1"/>
</dbReference>
<dbReference type="PaxDb" id="2903-EOD21377"/>
<keyword evidence="1" id="KW-0732">Signal</keyword>
<dbReference type="KEGG" id="ehx:EMIHUDRAFT_368782"/>
<evidence type="ECO:0000313" key="4">
    <source>
        <dbReference type="EnsemblProtists" id="EOD21377"/>
    </source>
</evidence>
<proteinExistence type="predicted"/>
<dbReference type="PANTHER" id="PTHR22953">
    <property type="entry name" value="ACID PHOSPHATASE RELATED"/>
    <property type="match status" value="1"/>
</dbReference>
<dbReference type="GeneID" id="17266922"/>
<feature type="region of interest" description="Disordered" evidence="2">
    <location>
        <begin position="318"/>
        <end position="341"/>
    </location>
</feature>
<dbReference type="Pfam" id="PF00149">
    <property type="entry name" value="Metallophos"/>
    <property type="match status" value="1"/>
</dbReference>
<organism evidence="4 5">
    <name type="scientific">Emiliania huxleyi (strain CCMP1516)</name>
    <dbReference type="NCBI Taxonomy" id="280463"/>
    <lineage>
        <taxon>Eukaryota</taxon>
        <taxon>Haptista</taxon>
        <taxon>Haptophyta</taxon>
        <taxon>Prymnesiophyceae</taxon>
        <taxon>Isochrysidales</taxon>
        <taxon>Noelaerhabdaceae</taxon>
        <taxon>Emiliania</taxon>
    </lineage>
</organism>
<reference evidence="4" key="2">
    <citation type="submission" date="2024-10" db="UniProtKB">
        <authorList>
            <consortium name="EnsemblProtists"/>
        </authorList>
    </citation>
    <scope>IDENTIFICATION</scope>
</reference>
<dbReference type="InterPro" id="IPR039331">
    <property type="entry name" value="PAPs-like"/>
</dbReference>
<feature type="domain" description="Calcineurin-like phosphoesterase" evidence="3">
    <location>
        <begin position="49"/>
        <end position="240"/>
    </location>
</feature>
<feature type="compositionally biased region" description="Pro residues" evidence="2">
    <location>
        <begin position="318"/>
        <end position="335"/>
    </location>
</feature>
<protein>
    <recommendedName>
        <fullName evidence="3">Calcineurin-like phosphoesterase domain-containing protein</fullName>
    </recommendedName>
</protein>
<dbReference type="HOGENOM" id="CLU_651233_0_0_1"/>
<evidence type="ECO:0000313" key="5">
    <source>
        <dbReference type="Proteomes" id="UP000013827"/>
    </source>
</evidence>
<dbReference type="Proteomes" id="UP000013827">
    <property type="component" value="Unassembled WGS sequence"/>
</dbReference>
<dbReference type="EnsemblProtists" id="EOD21377">
    <property type="protein sequence ID" value="EOD21377"/>
    <property type="gene ID" value="EMIHUDRAFT_368782"/>
</dbReference>
<evidence type="ECO:0000259" key="3">
    <source>
        <dbReference type="Pfam" id="PF00149"/>
    </source>
</evidence>
<sequence length="422" mass="44505">MECDQSIDSSDAICECAALAPPSPPPRRPVPPSQPSPPASPPLPPAVVRFAVIGDFGVSNQMERDVAALVASWDVDFVISAGDNRYDSHTLNETVGGIALYGAFLPDAPAGRENRFFPCVGNHDVSDGGGIAEYRRFFSLPGEGVATSGTSGSELFYDFYQADGALHVFVLDSEAVDATIPQQQTWLQEQLSRSSAAWKIVVMHHSPFSSSSKHGSKSFMQWPFAEWGASIVISGHDHHYERIEHGGIVYFVNGAGGRTLYSVSDQLVDGSKATFDSDHGAQVIAIGGGYVHSAFVSRTGEVVDEAAYSLASLTWTAPPPATPSPPSPPSPPSVPPGECDEASWPDKDGGLVCGKCKVLVDNFDSYYGSCDGYCAAIGRSCTGAWEESGDTCTVKHDMACDQSIASSDAICECAALAPLSPG</sequence>
<reference evidence="5" key="1">
    <citation type="journal article" date="2013" name="Nature">
        <title>Pan genome of the phytoplankton Emiliania underpins its global distribution.</title>
        <authorList>
            <person name="Read B.A."/>
            <person name="Kegel J."/>
            <person name="Klute M.J."/>
            <person name="Kuo A."/>
            <person name="Lefebvre S.C."/>
            <person name="Maumus F."/>
            <person name="Mayer C."/>
            <person name="Miller J."/>
            <person name="Monier A."/>
            <person name="Salamov A."/>
            <person name="Young J."/>
            <person name="Aguilar M."/>
            <person name="Claverie J.M."/>
            <person name="Frickenhaus S."/>
            <person name="Gonzalez K."/>
            <person name="Herman E.K."/>
            <person name="Lin Y.C."/>
            <person name="Napier J."/>
            <person name="Ogata H."/>
            <person name="Sarno A.F."/>
            <person name="Shmutz J."/>
            <person name="Schroeder D."/>
            <person name="de Vargas C."/>
            <person name="Verret F."/>
            <person name="von Dassow P."/>
            <person name="Valentin K."/>
            <person name="Van de Peer Y."/>
            <person name="Wheeler G."/>
            <person name="Dacks J.B."/>
            <person name="Delwiche C.F."/>
            <person name="Dyhrman S.T."/>
            <person name="Glockner G."/>
            <person name="John U."/>
            <person name="Richards T."/>
            <person name="Worden A.Z."/>
            <person name="Zhang X."/>
            <person name="Grigoriev I.V."/>
            <person name="Allen A.E."/>
            <person name="Bidle K."/>
            <person name="Borodovsky M."/>
            <person name="Bowler C."/>
            <person name="Brownlee C."/>
            <person name="Cock J.M."/>
            <person name="Elias M."/>
            <person name="Gladyshev V.N."/>
            <person name="Groth M."/>
            <person name="Guda C."/>
            <person name="Hadaegh A."/>
            <person name="Iglesias-Rodriguez M.D."/>
            <person name="Jenkins J."/>
            <person name="Jones B.M."/>
            <person name="Lawson T."/>
            <person name="Leese F."/>
            <person name="Lindquist E."/>
            <person name="Lobanov A."/>
            <person name="Lomsadze A."/>
            <person name="Malik S.B."/>
            <person name="Marsh M.E."/>
            <person name="Mackinder L."/>
            <person name="Mock T."/>
            <person name="Mueller-Roeber B."/>
            <person name="Pagarete A."/>
            <person name="Parker M."/>
            <person name="Probert I."/>
            <person name="Quesneville H."/>
            <person name="Raines C."/>
            <person name="Rensing S.A."/>
            <person name="Riano-Pachon D.M."/>
            <person name="Richier S."/>
            <person name="Rokitta S."/>
            <person name="Shiraiwa Y."/>
            <person name="Soanes D.M."/>
            <person name="van der Giezen M."/>
            <person name="Wahlund T.M."/>
            <person name="Williams B."/>
            <person name="Wilson W."/>
            <person name="Wolfe G."/>
            <person name="Wurch L.L."/>
        </authorList>
    </citation>
    <scope>NUCLEOTIDE SEQUENCE</scope>
</reference>